<dbReference type="EMBL" id="CAWYQH010000102">
    <property type="protein sequence ID" value="CAK8686255.1"/>
    <property type="molecule type" value="Genomic_DNA"/>
</dbReference>
<comment type="caution">
    <text evidence="1">The sequence shown here is derived from an EMBL/GenBank/DDBJ whole genome shotgun (WGS) entry which is preliminary data.</text>
</comment>
<proteinExistence type="predicted"/>
<name>A0ABP0G329_CLALP</name>
<dbReference type="Proteomes" id="UP001642483">
    <property type="component" value="Unassembled WGS sequence"/>
</dbReference>
<protein>
    <submittedName>
        <fullName evidence="1">Uncharacterized protein</fullName>
    </submittedName>
</protein>
<gene>
    <name evidence="1" type="ORF">CVLEPA_LOCUS18204</name>
</gene>
<keyword evidence="2" id="KW-1185">Reference proteome</keyword>
<evidence type="ECO:0000313" key="2">
    <source>
        <dbReference type="Proteomes" id="UP001642483"/>
    </source>
</evidence>
<reference evidence="1 2" key="1">
    <citation type="submission" date="2024-02" db="EMBL/GenBank/DDBJ databases">
        <authorList>
            <person name="Daric V."/>
            <person name="Darras S."/>
        </authorList>
    </citation>
    <scope>NUCLEOTIDE SEQUENCE [LARGE SCALE GENOMIC DNA]</scope>
</reference>
<sequence>MGRCTFQSPPKVPMLNYDELYYALRDLLWTIADVDLNENEILADEALGCLCTLMAFMDERRRDDLPNIVAELLSFTEFKNFSVL</sequence>
<organism evidence="1 2">
    <name type="scientific">Clavelina lepadiformis</name>
    <name type="common">Light-bulb sea squirt</name>
    <name type="synonym">Ascidia lepadiformis</name>
    <dbReference type="NCBI Taxonomy" id="159417"/>
    <lineage>
        <taxon>Eukaryota</taxon>
        <taxon>Metazoa</taxon>
        <taxon>Chordata</taxon>
        <taxon>Tunicata</taxon>
        <taxon>Ascidiacea</taxon>
        <taxon>Aplousobranchia</taxon>
        <taxon>Clavelinidae</taxon>
        <taxon>Clavelina</taxon>
    </lineage>
</organism>
<accession>A0ABP0G329</accession>
<evidence type="ECO:0000313" key="1">
    <source>
        <dbReference type="EMBL" id="CAK8686255.1"/>
    </source>
</evidence>